<dbReference type="OrthoDB" id="9785707at2"/>
<name>A0A1A7C1W4_9BURK</name>
<dbReference type="PANTHER" id="PTHR43022">
    <property type="entry name" value="PROTEIN SMF"/>
    <property type="match status" value="1"/>
</dbReference>
<dbReference type="RefSeq" id="WP_065308233.1">
    <property type="nucleotide sequence ID" value="NZ_LOCQ01000055.1"/>
</dbReference>
<dbReference type="Proteomes" id="UP000092713">
    <property type="component" value="Unassembled WGS sequence"/>
</dbReference>
<dbReference type="AlphaFoldDB" id="A0A1A7C1W4"/>
<evidence type="ECO:0000259" key="2">
    <source>
        <dbReference type="Pfam" id="PF02481"/>
    </source>
</evidence>
<comment type="similarity">
    <text evidence="1">Belongs to the DprA/Smf family.</text>
</comment>
<dbReference type="Gene3D" id="3.40.50.450">
    <property type="match status" value="1"/>
</dbReference>
<evidence type="ECO:0000259" key="3">
    <source>
        <dbReference type="Pfam" id="PF17782"/>
    </source>
</evidence>
<evidence type="ECO:0000256" key="1">
    <source>
        <dbReference type="ARBA" id="ARBA00006525"/>
    </source>
</evidence>
<proteinExistence type="inferred from homology"/>
<dbReference type="Gene3D" id="1.10.10.10">
    <property type="entry name" value="Winged helix-like DNA-binding domain superfamily/Winged helix DNA-binding domain"/>
    <property type="match status" value="1"/>
</dbReference>
<sequence length="370" mass="38558">MHANSASEQGVGELASWLRLQLLPGVGPVAARALLARFGLPQGIFSASFEALREVVPAGLARTILLPPKPVANSQLDLTLQWLERPGNAVLTLADGAYPLQLLEIPDPPLLLYVRGRPELLSRPCVAVIGSRNASAQGMQNAAAFAEALSRSGLTIVSGLALGIDTHAHEGGLRGEGGTVAVIGTGADLVYPRRNLDLAQRIAAQGCIVSEYALGLPAMPSNFPRRNRLISGLARGVLVIEAAAQSGSLITARLAGEYGRDVYALPGSIHSTLAKGCHALIKQGAKLVDSVDDVLQELRWPGVDVAPVSSPAPAAPLSPLLGVLGYDPCDTDTLAARSSLAIPVLMGELLALEMAGLVERMPGGLFQRCK</sequence>
<dbReference type="Pfam" id="PF02481">
    <property type="entry name" value="DNA_processg_A"/>
    <property type="match status" value="1"/>
</dbReference>
<dbReference type="SUPFAM" id="SSF102405">
    <property type="entry name" value="MCP/YpsA-like"/>
    <property type="match status" value="1"/>
</dbReference>
<organism evidence="4 5">
    <name type="scientific">Janthinobacterium psychrotolerans</name>
    <dbReference type="NCBI Taxonomy" id="1747903"/>
    <lineage>
        <taxon>Bacteria</taxon>
        <taxon>Pseudomonadati</taxon>
        <taxon>Pseudomonadota</taxon>
        <taxon>Betaproteobacteria</taxon>
        <taxon>Burkholderiales</taxon>
        <taxon>Oxalobacteraceae</taxon>
        <taxon>Janthinobacterium</taxon>
    </lineage>
</organism>
<protein>
    <submittedName>
        <fullName evidence="4">DNA processing protein</fullName>
    </submittedName>
</protein>
<dbReference type="SUPFAM" id="SSF47781">
    <property type="entry name" value="RuvA domain 2-like"/>
    <property type="match status" value="1"/>
</dbReference>
<dbReference type="STRING" id="1747903.ASR47_100859"/>
<evidence type="ECO:0000313" key="4">
    <source>
        <dbReference type="EMBL" id="OBV38999.1"/>
    </source>
</evidence>
<dbReference type="Pfam" id="PF17782">
    <property type="entry name" value="WHD_DprA"/>
    <property type="match status" value="1"/>
</dbReference>
<dbReference type="InterPro" id="IPR036388">
    <property type="entry name" value="WH-like_DNA-bd_sf"/>
</dbReference>
<dbReference type="InterPro" id="IPR003488">
    <property type="entry name" value="DprA"/>
</dbReference>
<dbReference type="PATRIC" id="fig|1747903.4.peg.2565"/>
<feature type="domain" description="DprA winged helix" evidence="3">
    <location>
        <begin position="306"/>
        <end position="364"/>
    </location>
</feature>
<dbReference type="InterPro" id="IPR041614">
    <property type="entry name" value="DprA_WH"/>
</dbReference>
<reference evidence="4 5" key="1">
    <citation type="submission" date="2016-04" db="EMBL/GenBank/DDBJ databases">
        <title>Draft genome sequence of Janthinobacterium psychrotolerans sp. nov., isolated from freshwater sediments in Denmark.</title>
        <authorList>
            <person name="Gong X."/>
            <person name="Skrivergaard S."/>
            <person name="Korsgaard B.S."/>
            <person name="Schreiber L."/>
            <person name="Marshall I.P."/>
            <person name="Finster K."/>
            <person name="Schramm A."/>
        </authorList>
    </citation>
    <scope>NUCLEOTIDE SEQUENCE [LARGE SCALE GENOMIC DNA]</scope>
    <source>
        <strain evidence="4 5">S3-2</strain>
    </source>
</reference>
<comment type="caution">
    <text evidence="4">The sequence shown here is derived from an EMBL/GenBank/DDBJ whole genome shotgun (WGS) entry which is preliminary data.</text>
</comment>
<dbReference type="PANTHER" id="PTHR43022:SF1">
    <property type="entry name" value="PROTEIN SMF"/>
    <property type="match status" value="1"/>
</dbReference>
<dbReference type="GO" id="GO:0009294">
    <property type="term" value="P:DNA-mediated transformation"/>
    <property type="evidence" value="ECO:0007669"/>
    <property type="project" value="InterPro"/>
</dbReference>
<feature type="domain" description="Smf/DprA SLOG" evidence="2">
    <location>
        <begin position="90"/>
        <end position="298"/>
    </location>
</feature>
<keyword evidence="5" id="KW-1185">Reference proteome</keyword>
<dbReference type="InterPro" id="IPR010994">
    <property type="entry name" value="RuvA_2-like"/>
</dbReference>
<gene>
    <name evidence="4" type="ORF">ASR47_100859</name>
</gene>
<accession>A0A1A7C1W4</accession>
<dbReference type="EMBL" id="LOCQ01000055">
    <property type="protein sequence ID" value="OBV38999.1"/>
    <property type="molecule type" value="Genomic_DNA"/>
</dbReference>
<dbReference type="InterPro" id="IPR057666">
    <property type="entry name" value="DrpA_SLOG"/>
</dbReference>
<evidence type="ECO:0000313" key="5">
    <source>
        <dbReference type="Proteomes" id="UP000092713"/>
    </source>
</evidence>
<dbReference type="NCBIfam" id="TIGR00732">
    <property type="entry name" value="dprA"/>
    <property type="match status" value="1"/>
</dbReference>